<protein>
    <submittedName>
        <fullName evidence="1">Uncharacterized protein</fullName>
    </submittedName>
</protein>
<comment type="caution">
    <text evidence="1">The sequence shown here is derived from an EMBL/GenBank/DDBJ whole genome shotgun (WGS) entry which is preliminary data.</text>
</comment>
<name>A0A6N7LSR3_9GAMM</name>
<reference evidence="1 2" key="1">
    <citation type="submission" date="2019-10" db="EMBL/GenBank/DDBJ databases">
        <title>Alcanivorax sp.PA15-N-34 draft genome sequence.</title>
        <authorList>
            <person name="Liao X."/>
            <person name="Shao Z."/>
        </authorList>
    </citation>
    <scope>NUCLEOTIDE SEQUENCE [LARGE SCALE GENOMIC DNA]</scope>
    <source>
        <strain evidence="1 2">PA15-N-34</strain>
    </source>
</reference>
<dbReference type="RefSeq" id="WP_153500827.1">
    <property type="nucleotide sequence ID" value="NZ_WIRE01000001.1"/>
</dbReference>
<dbReference type="Proteomes" id="UP000469421">
    <property type="component" value="Unassembled WGS sequence"/>
</dbReference>
<evidence type="ECO:0000313" key="2">
    <source>
        <dbReference type="Proteomes" id="UP000469421"/>
    </source>
</evidence>
<dbReference type="AlphaFoldDB" id="A0A6N7LSR3"/>
<sequence>MKILVIIISIALFGMLLFKILNGSQRKFDLKISVKSLYPQNGSTLETGEPIFLDIAYQYSNPKENFHIWAKVLDETYSSTYQGSVDQLTPGSGEVERFVFLTEPGKIKRIHIVVKGMDFEEVYNDFIDVNYTFEESEEYKAFKSDGVGSHISSVTFDKPQGEVLRSGDTVTATLQHHINTEEGLDIWVMPETSCNHTFEGTTGVQKGDGHIQKYFTISEPCEIKELKILMKNKVGNKVYDKKIDVDFKFK</sequence>
<keyword evidence="2" id="KW-1185">Reference proteome</keyword>
<evidence type="ECO:0000313" key="1">
    <source>
        <dbReference type="EMBL" id="MQX53469.1"/>
    </source>
</evidence>
<accession>A0A6N7LSR3</accession>
<gene>
    <name evidence="1" type="ORF">GFN93_09425</name>
</gene>
<proteinExistence type="predicted"/>
<organism evidence="1 2">
    <name type="scientific">Alcanivorax sediminis</name>
    <dbReference type="NCBI Taxonomy" id="2663008"/>
    <lineage>
        <taxon>Bacteria</taxon>
        <taxon>Pseudomonadati</taxon>
        <taxon>Pseudomonadota</taxon>
        <taxon>Gammaproteobacteria</taxon>
        <taxon>Oceanospirillales</taxon>
        <taxon>Alcanivoracaceae</taxon>
        <taxon>Alcanivorax</taxon>
    </lineage>
</organism>
<dbReference type="EMBL" id="WIRE01000001">
    <property type="protein sequence ID" value="MQX53469.1"/>
    <property type="molecule type" value="Genomic_DNA"/>
</dbReference>